<comment type="caution">
    <text evidence="1">The sequence shown here is derived from an EMBL/GenBank/DDBJ whole genome shotgun (WGS) entry which is preliminary data.</text>
</comment>
<keyword evidence="2" id="KW-1185">Reference proteome</keyword>
<gene>
    <name evidence="1" type="ORF">ROHU_023860</name>
</gene>
<reference evidence="1 2" key="1">
    <citation type="submission" date="2018-03" db="EMBL/GenBank/DDBJ databases">
        <title>Draft genome sequence of Rohu Carp (Labeo rohita).</title>
        <authorList>
            <person name="Das P."/>
            <person name="Kushwaha B."/>
            <person name="Joshi C.G."/>
            <person name="Kumar D."/>
            <person name="Nagpure N.S."/>
            <person name="Sahoo L."/>
            <person name="Das S.P."/>
            <person name="Bit A."/>
            <person name="Patnaik S."/>
            <person name="Meher P.K."/>
            <person name="Jayasankar P."/>
            <person name="Koringa P.G."/>
            <person name="Patel N.V."/>
            <person name="Hinsu A.T."/>
            <person name="Kumar R."/>
            <person name="Pandey M."/>
            <person name="Agarwal S."/>
            <person name="Srivastava S."/>
            <person name="Singh M."/>
            <person name="Iquebal M.A."/>
            <person name="Jaiswal S."/>
            <person name="Angadi U.B."/>
            <person name="Kumar N."/>
            <person name="Raza M."/>
            <person name="Shah T.M."/>
            <person name="Rai A."/>
            <person name="Jena J.K."/>
        </authorList>
    </citation>
    <scope>NUCLEOTIDE SEQUENCE [LARGE SCALE GENOMIC DNA]</scope>
    <source>
        <strain evidence="1">DASCIFA01</strain>
        <tissue evidence="1">Testis</tissue>
    </source>
</reference>
<protein>
    <submittedName>
        <fullName evidence="1">Zinc finger protein</fullName>
    </submittedName>
</protein>
<evidence type="ECO:0000313" key="2">
    <source>
        <dbReference type="Proteomes" id="UP000290572"/>
    </source>
</evidence>
<name>A0A498MUT3_LABRO</name>
<proteinExistence type="predicted"/>
<organism evidence="1 2">
    <name type="scientific">Labeo rohita</name>
    <name type="common">Indian major carp</name>
    <name type="synonym">Cyprinus rohita</name>
    <dbReference type="NCBI Taxonomy" id="84645"/>
    <lineage>
        <taxon>Eukaryota</taxon>
        <taxon>Metazoa</taxon>
        <taxon>Chordata</taxon>
        <taxon>Craniata</taxon>
        <taxon>Vertebrata</taxon>
        <taxon>Euteleostomi</taxon>
        <taxon>Actinopterygii</taxon>
        <taxon>Neopterygii</taxon>
        <taxon>Teleostei</taxon>
        <taxon>Ostariophysi</taxon>
        <taxon>Cypriniformes</taxon>
        <taxon>Cyprinidae</taxon>
        <taxon>Labeoninae</taxon>
        <taxon>Labeonini</taxon>
        <taxon>Labeo</taxon>
    </lineage>
</organism>
<dbReference type="EMBL" id="QBIY01012605">
    <property type="protein sequence ID" value="RXN21976.1"/>
    <property type="molecule type" value="Genomic_DNA"/>
</dbReference>
<dbReference type="AlphaFoldDB" id="A0A498MUT3"/>
<dbReference type="Proteomes" id="UP000290572">
    <property type="component" value="Unassembled WGS sequence"/>
</dbReference>
<evidence type="ECO:0000313" key="1">
    <source>
        <dbReference type="EMBL" id="RXN21976.1"/>
    </source>
</evidence>
<sequence>MFDECLRRISSEWMLERYCEDDLGYIAPVQIPLDQTERHGAHFQYTPLKALLSKIAQNDDVWAMLNQEETPKDQDVMKDYTDGEQFKSCELSCLSNLRLHFYIDEFEIVNPLGSKRGKHKLTAVYFKLGNIDKKYTSKLENIYQREYCFSSLNYAPQVITHLFPPDVMQDVLEGVIPNVLRWIPHQLIQDKHFTQLNFEIENFPYSVNDKTSKPQILTERMLQSRGQLSGKVSETWTLFRLLPLMVGSYVPPNKYWNCYMLLREVVDVIMAPVIEDLSVIQDMYQKRPRTEEAESGEDDYSIGIHLEKMRTECSKKTPNIRLLQDCIARTRNERADYCLSRYPALKIPSVSLIEIMMEGEKICEVDDVTMAPVVLMAIHFIFNTEYALKMRNTLKIIEKYLMCHNTETKMPPTYEALM</sequence>
<accession>A0A498MUT3</accession>